<keyword evidence="2" id="KW-1185">Reference proteome</keyword>
<accession>A0A0H4WQ94</accession>
<dbReference type="AlphaFoldDB" id="A0A0H4WQ94"/>
<dbReference type="PATRIC" id="fig|1297742.4.peg.692"/>
<dbReference type="EMBL" id="CP012109">
    <property type="protein sequence ID" value="AKQ63768.1"/>
    <property type="molecule type" value="Genomic_DNA"/>
</dbReference>
<sequence>MARAVYRGLRRAGQGRGPCLHGASCTESGSGLTACLMIR</sequence>
<dbReference type="Proteomes" id="UP000009026">
    <property type="component" value="Chromosome"/>
</dbReference>
<reference evidence="1 2" key="1">
    <citation type="journal article" date="2016" name="PLoS ONE">
        <title>Complete Genome Sequence and Comparative Genomics of a Novel Myxobacterium Myxococcus hansupus.</title>
        <authorList>
            <person name="Sharma G."/>
            <person name="Narwani T."/>
            <person name="Subramanian S."/>
        </authorList>
    </citation>
    <scope>NUCLEOTIDE SEQUENCE [LARGE SCALE GENOMIC DNA]</scope>
    <source>
        <strain evidence="2">mixupus</strain>
    </source>
</reference>
<evidence type="ECO:0000313" key="1">
    <source>
        <dbReference type="EMBL" id="AKQ63768.1"/>
    </source>
</evidence>
<organism evidence="1 2">
    <name type="scientific">Pseudomyxococcus hansupus</name>
    <dbReference type="NCBI Taxonomy" id="1297742"/>
    <lineage>
        <taxon>Bacteria</taxon>
        <taxon>Pseudomonadati</taxon>
        <taxon>Myxococcota</taxon>
        <taxon>Myxococcia</taxon>
        <taxon>Myxococcales</taxon>
        <taxon>Cystobacterineae</taxon>
        <taxon>Myxococcaceae</taxon>
        <taxon>Pseudomyxococcus</taxon>
    </lineage>
</organism>
<protein>
    <submittedName>
        <fullName evidence="1">Uncharacterized protein</fullName>
    </submittedName>
</protein>
<evidence type="ECO:0000313" key="2">
    <source>
        <dbReference type="Proteomes" id="UP000009026"/>
    </source>
</evidence>
<dbReference type="KEGG" id="mym:A176_000680"/>
<dbReference type="STRING" id="1297742.A176_000680"/>
<gene>
    <name evidence="1" type="ORF">A176_000680</name>
</gene>
<proteinExistence type="predicted"/>
<name>A0A0H4WQ94_9BACT</name>